<keyword evidence="3" id="KW-1185">Reference proteome</keyword>
<organism evidence="2 3">
    <name type="scientific">Trifolium medium</name>
    <dbReference type="NCBI Taxonomy" id="97028"/>
    <lineage>
        <taxon>Eukaryota</taxon>
        <taxon>Viridiplantae</taxon>
        <taxon>Streptophyta</taxon>
        <taxon>Embryophyta</taxon>
        <taxon>Tracheophyta</taxon>
        <taxon>Spermatophyta</taxon>
        <taxon>Magnoliopsida</taxon>
        <taxon>eudicotyledons</taxon>
        <taxon>Gunneridae</taxon>
        <taxon>Pentapetalae</taxon>
        <taxon>rosids</taxon>
        <taxon>fabids</taxon>
        <taxon>Fabales</taxon>
        <taxon>Fabaceae</taxon>
        <taxon>Papilionoideae</taxon>
        <taxon>50 kb inversion clade</taxon>
        <taxon>NPAAA clade</taxon>
        <taxon>Hologalegina</taxon>
        <taxon>IRL clade</taxon>
        <taxon>Trifolieae</taxon>
        <taxon>Trifolium</taxon>
    </lineage>
</organism>
<dbReference type="AlphaFoldDB" id="A0A392TBJ0"/>
<proteinExistence type="predicted"/>
<feature type="compositionally biased region" description="Polar residues" evidence="1">
    <location>
        <begin position="1"/>
        <end position="12"/>
    </location>
</feature>
<feature type="non-terminal residue" evidence="2">
    <location>
        <position position="1"/>
    </location>
</feature>
<evidence type="ECO:0000256" key="1">
    <source>
        <dbReference type="SAM" id="MobiDB-lite"/>
    </source>
</evidence>
<feature type="region of interest" description="Disordered" evidence="1">
    <location>
        <begin position="1"/>
        <end position="26"/>
    </location>
</feature>
<name>A0A392TBJ0_9FABA</name>
<sequence>TLTTKPARSAAQTCAPDRNQKTPSPNRATLRAAQVTLARYAADRKNHQHSTITARDA</sequence>
<reference evidence="2 3" key="1">
    <citation type="journal article" date="2018" name="Front. Plant Sci.">
        <title>Red Clover (Trifolium pratense) and Zigzag Clover (T. medium) - A Picture of Genomic Similarities and Differences.</title>
        <authorList>
            <person name="Dluhosova J."/>
            <person name="Istvanek J."/>
            <person name="Nedelnik J."/>
            <person name="Repkova J."/>
        </authorList>
    </citation>
    <scope>NUCLEOTIDE SEQUENCE [LARGE SCALE GENOMIC DNA]</scope>
    <source>
        <strain evidence="3">cv. 10/8</strain>
        <tissue evidence="2">Leaf</tissue>
    </source>
</reference>
<dbReference type="Proteomes" id="UP000265520">
    <property type="component" value="Unassembled WGS sequence"/>
</dbReference>
<protein>
    <submittedName>
        <fullName evidence="2">Uncharacterized protein</fullName>
    </submittedName>
</protein>
<dbReference type="EMBL" id="LXQA010546760">
    <property type="protein sequence ID" value="MCI58479.1"/>
    <property type="molecule type" value="Genomic_DNA"/>
</dbReference>
<comment type="caution">
    <text evidence="2">The sequence shown here is derived from an EMBL/GenBank/DDBJ whole genome shotgun (WGS) entry which is preliminary data.</text>
</comment>
<evidence type="ECO:0000313" key="3">
    <source>
        <dbReference type="Proteomes" id="UP000265520"/>
    </source>
</evidence>
<evidence type="ECO:0000313" key="2">
    <source>
        <dbReference type="EMBL" id="MCI58479.1"/>
    </source>
</evidence>
<accession>A0A392TBJ0</accession>